<dbReference type="RefSeq" id="WP_073389919.1">
    <property type="nucleotide sequence ID" value="NZ_FQXK01000041.1"/>
</dbReference>
<dbReference type="EMBL" id="FQXK01000041">
    <property type="protein sequence ID" value="SHI80938.1"/>
    <property type="molecule type" value="Genomic_DNA"/>
</dbReference>
<keyword evidence="1" id="KW-0812">Transmembrane</keyword>
<feature type="domain" description="DUF6273" evidence="2">
    <location>
        <begin position="80"/>
        <end position="135"/>
    </location>
</feature>
<proteinExistence type="predicted"/>
<gene>
    <name evidence="3" type="ORF">SAMN02745229_03673</name>
</gene>
<evidence type="ECO:0000256" key="1">
    <source>
        <dbReference type="SAM" id="Phobius"/>
    </source>
</evidence>
<dbReference type="AlphaFoldDB" id="A0A1M6E6N3"/>
<keyword evidence="1" id="KW-0472">Membrane</keyword>
<evidence type="ECO:0000313" key="4">
    <source>
        <dbReference type="Proteomes" id="UP000184278"/>
    </source>
</evidence>
<protein>
    <recommendedName>
        <fullName evidence="2">DUF6273 domain-containing protein</fullName>
    </recommendedName>
</protein>
<evidence type="ECO:0000259" key="2">
    <source>
        <dbReference type="Pfam" id="PF19789"/>
    </source>
</evidence>
<accession>A0A1M6E6N3</accession>
<dbReference type="STRING" id="1121131.SAMN02745229_03673"/>
<reference evidence="4" key="1">
    <citation type="submission" date="2016-11" db="EMBL/GenBank/DDBJ databases">
        <authorList>
            <person name="Varghese N."/>
            <person name="Submissions S."/>
        </authorList>
    </citation>
    <scope>NUCLEOTIDE SEQUENCE [LARGE SCALE GENOMIC DNA]</scope>
    <source>
        <strain evidence="4">DSM 3071</strain>
    </source>
</reference>
<feature type="transmembrane region" description="Helical" evidence="1">
    <location>
        <begin position="12"/>
        <end position="32"/>
    </location>
</feature>
<keyword evidence="1" id="KW-1133">Transmembrane helix</keyword>
<sequence>MNKGLMIGRPLIKYVGLLLIAIVFMEFFITMISDRSERIIVKDINSAEIGDYVSLGKYEQDNDFGTIDPIIWIVLEKKDEKLYLLSKDVLEVKRFEEEKSGYIKWEESTLRNWLNNVFYDGSFSEEEKDKICLVNKDRVSLLQFNEVQEYLGDSKRCLSTPSEYAVRNGLPYNEKTNASPWWIVDNEKAAYIDSSGKVSVLGESGKGVHPEGIRPCMWVSIQ</sequence>
<keyword evidence="4" id="KW-1185">Reference proteome</keyword>
<dbReference type="Pfam" id="PF19789">
    <property type="entry name" value="DUF6273"/>
    <property type="match status" value="1"/>
</dbReference>
<dbReference type="Proteomes" id="UP000184278">
    <property type="component" value="Unassembled WGS sequence"/>
</dbReference>
<dbReference type="OrthoDB" id="384490at2"/>
<name>A0A1M6E6N3_BUTFI</name>
<dbReference type="GeneID" id="89508227"/>
<organism evidence="3 4">
    <name type="scientific">Butyrivibrio fibrisolvens DSM 3071</name>
    <dbReference type="NCBI Taxonomy" id="1121131"/>
    <lineage>
        <taxon>Bacteria</taxon>
        <taxon>Bacillati</taxon>
        <taxon>Bacillota</taxon>
        <taxon>Clostridia</taxon>
        <taxon>Lachnospirales</taxon>
        <taxon>Lachnospiraceae</taxon>
        <taxon>Butyrivibrio</taxon>
    </lineage>
</organism>
<evidence type="ECO:0000313" key="3">
    <source>
        <dbReference type="EMBL" id="SHI80938.1"/>
    </source>
</evidence>
<dbReference type="InterPro" id="IPR046240">
    <property type="entry name" value="DUF6273"/>
</dbReference>